<protein>
    <submittedName>
        <fullName evidence="1">LOG family protein</fullName>
        <ecNumber evidence="1">3.2.2.-</ecNumber>
    </submittedName>
</protein>
<reference evidence="1 2" key="1">
    <citation type="submission" date="2024-10" db="EMBL/GenBank/DDBJ databases">
        <title>The Natural Products Discovery Center: Release of the First 8490 Sequenced Strains for Exploring Actinobacteria Biosynthetic Diversity.</title>
        <authorList>
            <person name="Kalkreuter E."/>
            <person name="Kautsar S.A."/>
            <person name="Yang D."/>
            <person name="Bader C.D."/>
            <person name="Teijaro C.N."/>
            <person name="Fluegel L."/>
            <person name="Davis C.M."/>
            <person name="Simpson J.R."/>
            <person name="Lauterbach L."/>
            <person name="Steele A.D."/>
            <person name="Gui C."/>
            <person name="Meng S."/>
            <person name="Li G."/>
            <person name="Viehrig K."/>
            <person name="Ye F."/>
            <person name="Su P."/>
            <person name="Kiefer A.F."/>
            <person name="Nichols A."/>
            <person name="Cepeda A.J."/>
            <person name="Yan W."/>
            <person name="Fan B."/>
            <person name="Jiang Y."/>
            <person name="Adhikari A."/>
            <person name="Zheng C.-J."/>
            <person name="Schuster L."/>
            <person name="Cowan T.M."/>
            <person name="Smanski M.J."/>
            <person name="Chevrette M.G."/>
            <person name="De Carvalho L.P.S."/>
            <person name="Shen B."/>
        </authorList>
    </citation>
    <scope>NUCLEOTIDE SEQUENCE [LARGE SCALE GENOMIC DNA]</scope>
    <source>
        <strain evidence="1 2">NPDC021253</strain>
    </source>
</reference>
<dbReference type="RefSeq" id="WP_396676522.1">
    <property type="nucleotide sequence ID" value="NZ_JBIRPU010000002.1"/>
</dbReference>
<dbReference type="PANTHER" id="PTHR43393:SF3">
    <property type="entry name" value="LYSINE DECARBOXYLASE-LIKE PROTEIN"/>
    <property type="match status" value="1"/>
</dbReference>
<comment type="caution">
    <text evidence="1">The sequence shown here is derived from an EMBL/GenBank/DDBJ whole genome shotgun (WGS) entry which is preliminary data.</text>
</comment>
<proteinExistence type="predicted"/>
<evidence type="ECO:0000313" key="1">
    <source>
        <dbReference type="EMBL" id="MFI0791862.1"/>
    </source>
</evidence>
<dbReference type="InterPro" id="IPR041164">
    <property type="entry name" value="LDcluster4"/>
</dbReference>
<keyword evidence="2" id="KW-1185">Reference proteome</keyword>
<accession>A0ABW7SGK7</accession>
<dbReference type="SUPFAM" id="SSF102405">
    <property type="entry name" value="MCP/YpsA-like"/>
    <property type="match status" value="1"/>
</dbReference>
<dbReference type="Proteomes" id="UP001611075">
    <property type="component" value="Unassembled WGS sequence"/>
</dbReference>
<dbReference type="EMBL" id="JBIRPU010000002">
    <property type="protein sequence ID" value="MFI0791862.1"/>
    <property type="molecule type" value="Genomic_DNA"/>
</dbReference>
<dbReference type="Pfam" id="PF18306">
    <property type="entry name" value="LDcluster4"/>
    <property type="match status" value="1"/>
</dbReference>
<dbReference type="InterPro" id="IPR052341">
    <property type="entry name" value="LOG_family_nucleotidases"/>
</dbReference>
<dbReference type="EC" id="3.2.2.-" evidence="1"/>
<dbReference type="PANTHER" id="PTHR43393">
    <property type="entry name" value="CYTOKININ RIBOSIDE 5'-MONOPHOSPHATE PHOSPHORIBOHYDROLASE"/>
    <property type="match status" value="1"/>
</dbReference>
<dbReference type="Gene3D" id="3.40.50.450">
    <property type="match status" value="1"/>
</dbReference>
<keyword evidence="1" id="KW-0326">Glycosidase</keyword>
<evidence type="ECO:0000313" key="2">
    <source>
        <dbReference type="Proteomes" id="UP001611075"/>
    </source>
</evidence>
<sequence length="402" mass="42942">MPTPPPADVISPHDASATEIETRSTFEQRLTTGTLAGLTVQGLRLDLDPVPDLTGTEVTGALFVGCRFASREVGADLVRRGANVVPPFSGLPYPTQPSHLYTPDELAAGFAEGGFANMYDTRVYAHFRAHGGALPEVKEALGQRLHDHGVDNALVDATRAWLATHGPQSVVGVMGGHAVRRGSVPYRMAAVLGWELARADRLVVTGGGPGVMEAANLGAYLSSRPAEELTAAIDLLTTAPDFTDHERYTAAALEVRARYGAQPVVPRQRATDLDWARAGGLAIPTWLYGHEPANLFAGRIAKYFSNAIREDTILRLARGGIVFAPGRAGTVQEVFQAATKTYYGTDGSSGAYVFLDRNYWTTELPVEALLRPLLTASPFGDLSGTVHLTDDVREAVRVLTAG</sequence>
<keyword evidence="1" id="KW-0378">Hydrolase</keyword>
<dbReference type="GO" id="GO:0016798">
    <property type="term" value="F:hydrolase activity, acting on glycosyl bonds"/>
    <property type="evidence" value="ECO:0007669"/>
    <property type="project" value="UniProtKB-KW"/>
</dbReference>
<organism evidence="1 2">
    <name type="scientific">Micromonospora rubida</name>
    <dbReference type="NCBI Taxonomy" id="2697657"/>
    <lineage>
        <taxon>Bacteria</taxon>
        <taxon>Bacillati</taxon>
        <taxon>Actinomycetota</taxon>
        <taxon>Actinomycetes</taxon>
        <taxon>Micromonosporales</taxon>
        <taxon>Micromonosporaceae</taxon>
        <taxon>Micromonospora</taxon>
    </lineage>
</organism>
<name>A0ABW7SGK7_9ACTN</name>
<gene>
    <name evidence="1" type="ORF">ACH4OY_04040</name>
</gene>